<dbReference type="OrthoDB" id="9801249at2"/>
<gene>
    <name evidence="7" type="ORF">GQA94_11600</name>
</gene>
<dbReference type="InterPro" id="IPR036052">
    <property type="entry name" value="TrpB-like_PALP_sf"/>
</dbReference>
<feature type="active site" description="Nucleophile" evidence="4">
    <location>
        <position position="69"/>
    </location>
</feature>
<dbReference type="PANTHER" id="PTHR43780:SF2">
    <property type="entry name" value="1-AMINOCYCLOPROPANE-1-CARBOXYLATE DEAMINASE-RELATED"/>
    <property type="match status" value="1"/>
</dbReference>
<feature type="modified residue" description="N6-(pyridoxal phosphate)lysine" evidence="5">
    <location>
        <position position="42"/>
    </location>
</feature>
<evidence type="ECO:0000259" key="6">
    <source>
        <dbReference type="Pfam" id="PF00291"/>
    </source>
</evidence>
<evidence type="ECO:0000256" key="1">
    <source>
        <dbReference type="ARBA" id="ARBA00001933"/>
    </source>
</evidence>
<dbReference type="Pfam" id="PF00291">
    <property type="entry name" value="PALP"/>
    <property type="match status" value="1"/>
</dbReference>
<sequence length="312" mass="33359">MLSPASLPAPLQLIDLPWLRRADVQLAVLRLDLIDPQVSGNKGFKLLHHLRAARAADAPGLISLGGAHSNHLHALAAAAQRVGLASVGLLRGHPQRTATVDDLQRFGMHLHWLGYAGYRERHQPTFFDAWRERYPGYYCIPEGGGGLAGALGCAPLVARVRQQLATLGWQDHDGWWLAAGTGTTLAGLVIGEAGQGGRRVQGALAGPASHGVAQTIAGLLTEAGISGANYELIDASRGGFGKFDEALLRFMVEMERTTGMPLEPVYTAKAMMALRLHVERGYVAGGTRLIFVHTGGLQGRRGAQAQLDELLR</sequence>
<organism evidence="7 8">
    <name type="scientific">Stutzerimonas stutzeri</name>
    <name type="common">Pseudomonas stutzeri</name>
    <dbReference type="NCBI Taxonomy" id="316"/>
    <lineage>
        <taxon>Bacteria</taxon>
        <taxon>Pseudomonadati</taxon>
        <taxon>Pseudomonadota</taxon>
        <taxon>Gammaproteobacteria</taxon>
        <taxon>Pseudomonadales</taxon>
        <taxon>Pseudomonadaceae</taxon>
        <taxon>Stutzerimonas</taxon>
    </lineage>
</organism>
<dbReference type="InterPro" id="IPR027278">
    <property type="entry name" value="ACCD_DCysDesulf"/>
</dbReference>
<proteinExistence type="inferred from homology"/>
<name>A0A6I6LVS5_STUST</name>
<dbReference type="Proteomes" id="UP000438983">
    <property type="component" value="Chromosome"/>
</dbReference>
<dbReference type="SUPFAM" id="SSF53686">
    <property type="entry name" value="Tryptophan synthase beta subunit-like PLP-dependent enzymes"/>
    <property type="match status" value="1"/>
</dbReference>
<accession>A0A6I6LVS5</accession>
<comment type="similarity">
    <text evidence="2">Belongs to the ACC deaminase/D-cysteine desulfhydrase family.</text>
</comment>
<dbReference type="AlphaFoldDB" id="A0A6I6LVS5"/>
<dbReference type="EMBL" id="CP046902">
    <property type="protein sequence ID" value="QGZ32665.1"/>
    <property type="molecule type" value="Genomic_DNA"/>
</dbReference>
<protein>
    <submittedName>
        <fullName evidence="7">1-aminocyclopropane-1-carboxylate deaminase</fullName>
    </submittedName>
</protein>
<keyword evidence="3 5" id="KW-0663">Pyridoxal phosphate</keyword>
<evidence type="ECO:0000256" key="2">
    <source>
        <dbReference type="ARBA" id="ARBA00008639"/>
    </source>
</evidence>
<evidence type="ECO:0000313" key="8">
    <source>
        <dbReference type="Proteomes" id="UP000438983"/>
    </source>
</evidence>
<dbReference type="PANTHER" id="PTHR43780">
    <property type="entry name" value="1-AMINOCYCLOPROPANE-1-CARBOXYLATE DEAMINASE-RELATED"/>
    <property type="match status" value="1"/>
</dbReference>
<dbReference type="InterPro" id="IPR001926">
    <property type="entry name" value="TrpB-like_PALP"/>
</dbReference>
<dbReference type="GO" id="GO:0019148">
    <property type="term" value="F:D-cysteine desulfhydrase activity"/>
    <property type="evidence" value="ECO:0007669"/>
    <property type="project" value="TreeGrafter"/>
</dbReference>
<comment type="cofactor">
    <cofactor evidence="1">
        <name>pyridoxal 5'-phosphate</name>
        <dbReference type="ChEBI" id="CHEBI:597326"/>
    </cofactor>
</comment>
<evidence type="ECO:0000313" key="7">
    <source>
        <dbReference type="EMBL" id="QGZ32665.1"/>
    </source>
</evidence>
<evidence type="ECO:0000256" key="5">
    <source>
        <dbReference type="PIRSR" id="PIRSR006278-2"/>
    </source>
</evidence>
<feature type="domain" description="Tryptophan synthase beta chain-like PALP" evidence="6">
    <location>
        <begin position="12"/>
        <end position="295"/>
    </location>
</feature>
<evidence type="ECO:0000256" key="3">
    <source>
        <dbReference type="ARBA" id="ARBA00022898"/>
    </source>
</evidence>
<evidence type="ECO:0000256" key="4">
    <source>
        <dbReference type="PIRSR" id="PIRSR006278-1"/>
    </source>
</evidence>
<reference evidence="7 8" key="1">
    <citation type="submission" date="2019-12" db="EMBL/GenBank/DDBJ databases">
        <title>Complete genome sequence of Pseudomonas stutzeri.</title>
        <authorList>
            <person name="Lim S.R."/>
            <person name="Kim J.H."/>
        </authorList>
    </citation>
    <scope>NUCLEOTIDE SEQUENCE [LARGE SCALE GENOMIC DNA]</scope>
    <source>
        <strain evidence="7 8">PM101005</strain>
    </source>
</reference>
<dbReference type="PIRSF" id="PIRSF006278">
    <property type="entry name" value="ACCD_DCysDesulf"/>
    <property type="match status" value="1"/>
</dbReference>
<dbReference type="Gene3D" id="3.40.50.1100">
    <property type="match status" value="2"/>
</dbReference>